<feature type="region of interest" description="Disordered" evidence="1">
    <location>
        <begin position="223"/>
        <end position="294"/>
    </location>
</feature>
<dbReference type="SUPFAM" id="SSF49899">
    <property type="entry name" value="Concanavalin A-like lectins/glucanases"/>
    <property type="match status" value="1"/>
</dbReference>
<reference evidence="3" key="1">
    <citation type="submission" date="2021-02" db="EMBL/GenBank/DDBJ databases">
        <authorList>
            <person name="Nowell W R."/>
        </authorList>
    </citation>
    <scope>NUCLEOTIDE SEQUENCE</scope>
</reference>
<dbReference type="Proteomes" id="UP000663889">
    <property type="component" value="Unassembled WGS sequence"/>
</dbReference>
<dbReference type="GO" id="GO:0016020">
    <property type="term" value="C:membrane"/>
    <property type="evidence" value="ECO:0007669"/>
    <property type="project" value="InterPro"/>
</dbReference>
<proteinExistence type="predicted"/>
<evidence type="ECO:0000313" key="4">
    <source>
        <dbReference type="Proteomes" id="UP000663889"/>
    </source>
</evidence>
<gene>
    <name evidence="3" type="ORF">SEV965_LOCUS19455</name>
</gene>
<evidence type="ECO:0000256" key="1">
    <source>
        <dbReference type="SAM" id="MobiDB-lite"/>
    </source>
</evidence>
<organism evidence="3 4">
    <name type="scientific">Rotaria sordida</name>
    <dbReference type="NCBI Taxonomy" id="392033"/>
    <lineage>
        <taxon>Eukaryota</taxon>
        <taxon>Metazoa</taxon>
        <taxon>Spiralia</taxon>
        <taxon>Gnathifera</taxon>
        <taxon>Rotifera</taxon>
        <taxon>Eurotatoria</taxon>
        <taxon>Bdelloidea</taxon>
        <taxon>Philodinida</taxon>
        <taxon>Philodinidae</taxon>
        <taxon>Rotaria</taxon>
    </lineage>
</organism>
<feature type="compositionally biased region" description="Low complexity" evidence="1">
    <location>
        <begin position="223"/>
        <end position="288"/>
    </location>
</feature>
<dbReference type="PROSITE" id="PS50060">
    <property type="entry name" value="MAM_2"/>
    <property type="match status" value="2"/>
</dbReference>
<sequence>MTGDCQFKLTSGGTNNLVLTNGSGPSGNPAQPLSDVTAVQSLTTPNNEPCNFPYTYTPGNWQMYFCRRYSATNYSCPTNAGLGQCVMGKFAGIRASGPTGAYNQTYVTDVKQSSSAIQCLDFYYYIPGRTSNPKIQVGWKAGADTQQIVQLTAQSENRWQNSRSSFTAPSSSSYQLTFRMMRNAANNSHVFGLDEIKIYDQSCDSSTTTTTFTTSTTTIEAGTTTPVLPDTTTSVQTTTTPKLPDTTTPIPTTTTPVLPDSTTPVTMTTTSTTTVSTTSTNSESPVVTQDVEETSSANIPIVTTTTSTTTTEEPPVQIFTCDFSTTPCFEGGGLAVTNGNEFNSVDIINEPPRVPLSDVSSTNEPTENNERCKLPYRLPIDNSTNENGAELWFCYKNQCVTESQKLANCKSGNYGLISIDAWESAKTIIKPVNQEMITRNLVGEQCLRYYYYFTVYDKLDWGQHISVLIKSNNETDNEIEIDRLSAVGMVENSWHSRNITFNSTSANYSLMFHFEVTNVNRTDNPASNKTIYFALDNIELYNRNCQRVTATSQSPATTSKPDGLTGTPPLPSDDLRLVLGLSLGIGIPVLLLMISSTKSHKL</sequence>
<feature type="domain" description="MAM" evidence="2">
    <location>
        <begin position="319"/>
        <end position="547"/>
    </location>
</feature>
<comment type="caution">
    <text evidence="3">The sequence shown here is derived from an EMBL/GenBank/DDBJ whole genome shotgun (WGS) entry which is preliminary data.</text>
</comment>
<dbReference type="EMBL" id="CAJNOU010001213">
    <property type="protein sequence ID" value="CAF1169936.1"/>
    <property type="molecule type" value="Genomic_DNA"/>
</dbReference>
<feature type="compositionally biased region" description="Polar residues" evidence="1">
    <location>
        <begin position="549"/>
        <end position="560"/>
    </location>
</feature>
<name>A0A814U4Z3_9BILA</name>
<feature type="region of interest" description="Disordered" evidence="1">
    <location>
        <begin position="549"/>
        <end position="569"/>
    </location>
</feature>
<dbReference type="InterPro" id="IPR000998">
    <property type="entry name" value="MAM_dom"/>
</dbReference>
<protein>
    <recommendedName>
        <fullName evidence="2">MAM domain-containing protein</fullName>
    </recommendedName>
</protein>
<evidence type="ECO:0000313" key="3">
    <source>
        <dbReference type="EMBL" id="CAF1169936.1"/>
    </source>
</evidence>
<feature type="domain" description="MAM" evidence="2">
    <location>
        <begin position="48"/>
        <end position="205"/>
    </location>
</feature>
<dbReference type="AlphaFoldDB" id="A0A814U4Z3"/>
<dbReference type="InterPro" id="IPR013320">
    <property type="entry name" value="ConA-like_dom_sf"/>
</dbReference>
<evidence type="ECO:0000259" key="2">
    <source>
        <dbReference type="PROSITE" id="PS50060"/>
    </source>
</evidence>
<dbReference type="Pfam" id="PF00629">
    <property type="entry name" value="MAM"/>
    <property type="match status" value="2"/>
</dbReference>
<dbReference type="Gene3D" id="2.60.120.200">
    <property type="match status" value="2"/>
</dbReference>
<accession>A0A814U4Z3</accession>